<evidence type="ECO:0000256" key="6">
    <source>
        <dbReference type="ARBA" id="ARBA00023125"/>
    </source>
</evidence>
<name>A0ABQ5UXJ7_9PROT</name>
<dbReference type="InterPro" id="IPR036590">
    <property type="entry name" value="SRAP-like"/>
</dbReference>
<sequence>MCGRYVIDEDRDAIAEAFNAEVSDPALWEWDPRYNIAPTSIVPVVAFDGRKQRKLVPMRWGLHPHWSRDSPEATPYGPLFNARVETAASKPSFRTSWKRRRALIPATHWYEWTGGQGGKIPWCIKPEAGGLFAFAGLWDHWRAGEGITLLSCAILTTDADGPVSQLHHREPIRLPEADWQAWLDPDSCPADVLDRSRSTDDLIFWDVSRAVNSSRASGAELIAPSI</sequence>
<evidence type="ECO:0000313" key="10">
    <source>
        <dbReference type="Proteomes" id="UP001161390"/>
    </source>
</evidence>
<dbReference type="InterPro" id="IPR003738">
    <property type="entry name" value="SRAP"/>
</dbReference>
<gene>
    <name evidence="9" type="ORF">GCM10007854_03820</name>
</gene>
<dbReference type="EC" id="3.4.-.-" evidence="8"/>
<dbReference type="EMBL" id="BSNJ01000001">
    <property type="protein sequence ID" value="GLQ19427.1"/>
    <property type="molecule type" value="Genomic_DNA"/>
</dbReference>
<keyword evidence="10" id="KW-1185">Reference proteome</keyword>
<keyword evidence="5" id="KW-0190">Covalent protein-DNA linkage</keyword>
<accession>A0ABQ5UXJ7</accession>
<keyword evidence="4 8" id="KW-0378">Hydrolase</keyword>
<comment type="similarity">
    <text evidence="1 8">Belongs to the SOS response-associated peptidase family.</text>
</comment>
<evidence type="ECO:0000256" key="5">
    <source>
        <dbReference type="ARBA" id="ARBA00023124"/>
    </source>
</evidence>
<evidence type="ECO:0000256" key="8">
    <source>
        <dbReference type="RuleBase" id="RU364100"/>
    </source>
</evidence>
<dbReference type="PANTHER" id="PTHR13604">
    <property type="entry name" value="DC12-RELATED"/>
    <property type="match status" value="1"/>
</dbReference>
<dbReference type="PANTHER" id="PTHR13604:SF0">
    <property type="entry name" value="ABASIC SITE PROCESSING PROTEIN HMCES"/>
    <property type="match status" value="1"/>
</dbReference>
<comment type="caution">
    <text evidence="9">The sequence shown here is derived from an EMBL/GenBank/DDBJ whole genome shotgun (WGS) entry which is preliminary data.</text>
</comment>
<dbReference type="Gene3D" id="3.90.1680.10">
    <property type="entry name" value="SOS response associated peptidase-like"/>
    <property type="match status" value="1"/>
</dbReference>
<reference evidence="9" key="1">
    <citation type="journal article" date="2014" name="Int. J. Syst. Evol. Microbiol.">
        <title>Complete genome of a new Firmicutes species belonging to the dominant human colonic microbiota ('Ruminococcus bicirculans') reveals two chromosomes and a selective capacity to utilize plant glucans.</title>
        <authorList>
            <consortium name="NISC Comparative Sequencing Program"/>
            <person name="Wegmann U."/>
            <person name="Louis P."/>
            <person name="Goesmann A."/>
            <person name="Henrissat B."/>
            <person name="Duncan S.H."/>
            <person name="Flint H.J."/>
        </authorList>
    </citation>
    <scope>NUCLEOTIDE SEQUENCE</scope>
    <source>
        <strain evidence="9">NBRC 108216</strain>
    </source>
</reference>
<dbReference type="SUPFAM" id="SSF143081">
    <property type="entry name" value="BB1717-like"/>
    <property type="match status" value="1"/>
</dbReference>
<dbReference type="Proteomes" id="UP001161390">
    <property type="component" value="Unassembled WGS sequence"/>
</dbReference>
<keyword evidence="7" id="KW-0456">Lyase</keyword>
<organism evidence="9 10">
    <name type="scientific">Algimonas porphyrae</name>
    <dbReference type="NCBI Taxonomy" id="1128113"/>
    <lineage>
        <taxon>Bacteria</taxon>
        <taxon>Pseudomonadati</taxon>
        <taxon>Pseudomonadota</taxon>
        <taxon>Alphaproteobacteria</taxon>
        <taxon>Maricaulales</taxon>
        <taxon>Robiginitomaculaceae</taxon>
        <taxon>Algimonas</taxon>
    </lineage>
</organism>
<evidence type="ECO:0000256" key="1">
    <source>
        <dbReference type="ARBA" id="ARBA00008136"/>
    </source>
</evidence>
<keyword evidence="2 8" id="KW-0645">Protease</keyword>
<evidence type="ECO:0000256" key="7">
    <source>
        <dbReference type="ARBA" id="ARBA00023239"/>
    </source>
</evidence>
<evidence type="ECO:0000256" key="3">
    <source>
        <dbReference type="ARBA" id="ARBA00022763"/>
    </source>
</evidence>
<protein>
    <recommendedName>
        <fullName evidence="8">Abasic site processing protein</fullName>
        <ecNumber evidence="8">3.4.-.-</ecNumber>
    </recommendedName>
</protein>
<keyword evidence="6" id="KW-0238">DNA-binding</keyword>
<evidence type="ECO:0000313" key="9">
    <source>
        <dbReference type="EMBL" id="GLQ19427.1"/>
    </source>
</evidence>
<evidence type="ECO:0000256" key="4">
    <source>
        <dbReference type="ARBA" id="ARBA00022801"/>
    </source>
</evidence>
<dbReference type="Pfam" id="PF02586">
    <property type="entry name" value="SRAP"/>
    <property type="match status" value="1"/>
</dbReference>
<reference evidence="9" key="2">
    <citation type="submission" date="2023-01" db="EMBL/GenBank/DDBJ databases">
        <title>Draft genome sequence of Algimonas porphyrae strain NBRC 108216.</title>
        <authorList>
            <person name="Sun Q."/>
            <person name="Mori K."/>
        </authorList>
    </citation>
    <scope>NUCLEOTIDE SEQUENCE</scope>
    <source>
        <strain evidence="9">NBRC 108216</strain>
    </source>
</reference>
<evidence type="ECO:0000256" key="2">
    <source>
        <dbReference type="ARBA" id="ARBA00022670"/>
    </source>
</evidence>
<keyword evidence="3" id="KW-0227">DNA damage</keyword>
<dbReference type="RefSeq" id="WP_284369179.1">
    <property type="nucleotide sequence ID" value="NZ_BSNJ01000001.1"/>
</dbReference>
<proteinExistence type="inferred from homology"/>